<name>A0A8H6DQD8_COCSA</name>
<accession>A0A8H6DQD8</accession>
<sequence>MPQPYPIVNALPRKKLPLWYERVYRVVAVREIESEGRRSSYGPYPEDFDEDISELESESSGACHCASDTSECECDLDERDFTDDDSVYAGSDAEWYPEYKEMREERKRQLVELRKDHERAIEYHKAREDEVEREWAKLKRNNTRGIQDQRLNLELAHFNIYSSDFARCQDIEYDHRTSYIEFYWPDELGERINKQTMGHIYIDPNITPSLEVFEAPEYAGQPSVDIGVEGSDENISVTFINQHLLKMAVPRSIACPLPPPPNTPELFEFVGISRHFKNKRTNQEKQEREEAEAKRRKQRDNSPRESWFEMNHPMGSWAQSSW</sequence>
<evidence type="ECO:0000313" key="2">
    <source>
        <dbReference type="EMBL" id="KAF5844334.1"/>
    </source>
</evidence>
<feature type="region of interest" description="Disordered" evidence="1">
    <location>
        <begin position="278"/>
        <end position="322"/>
    </location>
</feature>
<organism evidence="2 3">
    <name type="scientific">Cochliobolus sativus</name>
    <name type="common">Common root rot and spot blotch fungus</name>
    <name type="synonym">Bipolaris sorokiniana</name>
    <dbReference type="NCBI Taxonomy" id="45130"/>
    <lineage>
        <taxon>Eukaryota</taxon>
        <taxon>Fungi</taxon>
        <taxon>Dikarya</taxon>
        <taxon>Ascomycota</taxon>
        <taxon>Pezizomycotina</taxon>
        <taxon>Dothideomycetes</taxon>
        <taxon>Pleosporomycetidae</taxon>
        <taxon>Pleosporales</taxon>
        <taxon>Pleosporineae</taxon>
        <taxon>Pleosporaceae</taxon>
        <taxon>Bipolaris</taxon>
    </lineage>
</organism>
<reference evidence="2" key="1">
    <citation type="submission" date="2019-11" db="EMBL/GenBank/DDBJ databases">
        <title>Bipolaris sorokiniana Genome sequencing.</title>
        <authorList>
            <person name="Wang H."/>
        </authorList>
    </citation>
    <scope>NUCLEOTIDE SEQUENCE</scope>
</reference>
<gene>
    <name evidence="2" type="ORF">GGP41_004548</name>
</gene>
<feature type="compositionally biased region" description="Basic and acidic residues" evidence="1">
    <location>
        <begin position="281"/>
        <end position="307"/>
    </location>
</feature>
<comment type="caution">
    <text evidence="2">The sequence shown here is derived from an EMBL/GenBank/DDBJ whole genome shotgun (WGS) entry which is preliminary data.</text>
</comment>
<evidence type="ECO:0000313" key="3">
    <source>
        <dbReference type="Proteomes" id="UP000624244"/>
    </source>
</evidence>
<dbReference type="EMBL" id="WNKQ01000024">
    <property type="protein sequence ID" value="KAF5844334.1"/>
    <property type="molecule type" value="Genomic_DNA"/>
</dbReference>
<dbReference type="Proteomes" id="UP000624244">
    <property type="component" value="Unassembled WGS sequence"/>
</dbReference>
<evidence type="ECO:0000256" key="1">
    <source>
        <dbReference type="SAM" id="MobiDB-lite"/>
    </source>
</evidence>
<proteinExistence type="predicted"/>
<dbReference type="AlphaFoldDB" id="A0A8H6DQD8"/>
<protein>
    <submittedName>
        <fullName evidence="2">Uncharacterized protein</fullName>
    </submittedName>
</protein>